<dbReference type="EMBL" id="CP108264">
    <property type="protein sequence ID" value="WTU75745.1"/>
    <property type="molecule type" value="Genomic_DNA"/>
</dbReference>
<reference evidence="2" key="1">
    <citation type="submission" date="2022-10" db="EMBL/GenBank/DDBJ databases">
        <title>The complete genomes of actinobacterial strains from the NBC collection.</title>
        <authorList>
            <person name="Joergensen T.S."/>
            <person name="Alvarez Arevalo M."/>
            <person name="Sterndorff E.B."/>
            <person name="Faurdal D."/>
            <person name="Vuksanovic O."/>
            <person name="Mourched A.-S."/>
            <person name="Charusanti P."/>
            <person name="Shaw S."/>
            <person name="Blin K."/>
            <person name="Weber T."/>
        </authorList>
    </citation>
    <scope>NUCLEOTIDE SEQUENCE</scope>
    <source>
        <strain evidence="2">NBC_00049</strain>
    </source>
</reference>
<keyword evidence="1" id="KW-1133">Transmembrane helix</keyword>
<name>A0AAU2JSU1_9ACTN</name>
<dbReference type="AlphaFoldDB" id="A0AAU2JSU1"/>
<gene>
    <name evidence="2" type="ORF">OG327_21800</name>
</gene>
<feature type="transmembrane region" description="Helical" evidence="1">
    <location>
        <begin position="7"/>
        <end position="27"/>
    </location>
</feature>
<sequence length="136" mass="15065">MERNLAHVTWVGWLVLAVLFGPFWHVLGSRGGLQAGLTLSFLMALGGVLPAHAIARWERCERLGLPSWIRYALAALLWSLALSLLVGLLIAAMPHGTDALSAETLWTRARWITVIVVPGALATRLVLRSMDWFRRT</sequence>
<evidence type="ECO:0000313" key="2">
    <source>
        <dbReference type="EMBL" id="WTU75745.1"/>
    </source>
</evidence>
<evidence type="ECO:0000256" key="1">
    <source>
        <dbReference type="SAM" id="Phobius"/>
    </source>
</evidence>
<keyword evidence="1" id="KW-0472">Membrane</keyword>
<feature type="transmembrane region" description="Helical" evidence="1">
    <location>
        <begin position="111"/>
        <end position="127"/>
    </location>
</feature>
<feature type="transmembrane region" description="Helical" evidence="1">
    <location>
        <begin position="33"/>
        <end position="55"/>
    </location>
</feature>
<protein>
    <submittedName>
        <fullName evidence="2">Uncharacterized protein</fullName>
    </submittedName>
</protein>
<organism evidence="2">
    <name type="scientific">Streptomyces sp. NBC_00049</name>
    <dbReference type="NCBI Taxonomy" id="2903617"/>
    <lineage>
        <taxon>Bacteria</taxon>
        <taxon>Bacillati</taxon>
        <taxon>Actinomycetota</taxon>
        <taxon>Actinomycetes</taxon>
        <taxon>Kitasatosporales</taxon>
        <taxon>Streptomycetaceae</taxon>
        <taxon>Streptomyces</taxon>
    </lineage>
</organism>
<proteinExistence type="predicted"/>
<accession>A0AAU2JSU1</accession>
<keyword evidence="1" id="KW-0812">Transmembrane</keyword>
<feature type="transmembrane region" description="Helical" evidence="1">
    <location>
        <begin position="67"/>
        <end position="91"/>
    </location>
</feature>